<protein>
    <submittedName>
        <fullName evidence="2">Phage tail protein</fullName>
    </submittedName>
</protein>
<organism evidence="2 3">
    <name type="scientific">Mucilaginibacter lutimaris</name>
    <dbReference type="NCBI Taxonomy" id="931629"/>
    <lineage>
        <taxon>Bacteria</taxon>
        <taxon>Pseudomonadati</taxon>
        <taxon>Bacteroidota</taxon>
        <taxon>Sphingobacteriia</taxon>
        <taxon>Sphingobacteriales</taxon>
        <taxon>Sphingobacteriaceae</taxon>
        <taxon>Mucilaginibacter</taxon>
    </lineage>
</organism>
<sequence>MDPLLGEIKMFAGTFAPNGWYFCDGTTLAISQNAALFSILGTTYGGDGVSTFKLPDLRGRTPIHSGNGQGVNVSRYQLGQVGGTENVTISALQMPAHTHTINAVSAEATALQPTNAYPASSPGDPVSGSGVNIYSSATPDVTLNVNSVAPAGGSQPLNVVTPYLGINFIIAWTGIYPSRP</sequence>
<name>A0ABW2Z934_9SPHI</name>
<accession>A0ABW2Z934</accession>
<proteinExistence type="predicted"/>
<dbReference type="Gene3D" id="3.90.1340.10">
    <property type="entry name" value="Phage tail collar domain"/>
    <property type="match status" value="1"/>
</dbReference>
<evidence type="ECO:0000313" key="2">
    <source>
        <dbReference type="EMBL" id="MFD0763321.1"/>
    </source>
</evidence>
<dbReference type="EMBL" id="JBHTIA010000002">
    <property type="protein sequence ID" value="MFD0763321.1"/>
    <property type="molecule type" value="Genomic_DNA"/>
</dbReference>
<keyword evidence="3" id="KW-1185">Reference proteome</keyword>
<evidence type="ECO:0000259" key="1">
    <source>
        <dbReference type="Pfam" id="PF07484"/>
    </source>
</evidence>
<dbReference type="Pfam" id="PF07484">
    <property type="entry name" value="Collar"/>
    <property type="match status" value="1"/>
</dbReference>
<gene>
    <name evidence="2" type="ORF">ACFQZI_00555</name>
</gene>
<comment type="caution">
    <text evidence="2">The sequence shown here is derived from an EMBL/GenBank/DDBJ whole genome shotgun (WGS) entry which is preliminary data.</text>
</comment>
<dbReference type="RefSeq" id="WP_377137284.1">
    <property type="nucleotide sequence ID" value="NZ_JBHTIA010000002.1"/>
</dbReference>
<reference evidence="3" key="1">
    <citation type="journal article" date="2019" name="Int. J. Syst. Evol. Microbiol.">
        <title>The Global Catalogue of Microorganisms (GCM) 10K type strain sequencing project: providing services to taxonomists for standard genome sequencing and annotation.</title>
        <authorList>
            <consortium name="The Broad Institute Genomics Platform"/>
            <consortium name="The Broad Institute Genome Sequencing Center for Infectious Disease"/>
            <person name="Wu L."/>
            <person name="Ma J."/>
        </authorList>
    </citation>
    <scope>NUCLEOTIDE SEQUENCE [LARGE SCALE GENOMIC DNA]</scope>
    <source>
        <strain evidence="3">CCUG 60742</strain>
    </source>
</reference>
<evidence type="ECO:0000313" key="3">
    <source>
        <dbReference type="Proteomes" id="UP001597073"/>
    </source>
</evidence>
<feature type="domain" description="Phage tail collar" evidence="1">
    <location>
        <begin position="6"/>
        <end position="62"/>
    </location>
</feature>
<dbReference type="InterPro" id="IPR037053">
    <property type="entry name" value="Phage_tail_collar_dom_sf"/>
</dbReference>
<dbReference type="SUPFAM" id="SSF88874">
    <property type="entry name" value="Receptor-binding domain of short tail fibre protein gp12"/>
    <property type="match status" value="1"/>
</dbReference>
<dbReference type="InterPro" id="IPR011083">
    <property type="entry name" value="Phage_tail_collar_dom"/>
</dbReference>
<dbReference type="Proteomes" id="UP001597073">
    <property type="component" value="Unassembled WGS sequence"/>
</dbReference>